<sequence length="189" mass="20979">VRTCWLVSLLRGKLFLHGRLSGVTDRSTLHSGVMAVAATEASLKPRQLQVARLRREEEEESWISGEELYTEGSSEDEAAHSRSPAHHPTHHPLPLQDHKCHTTPPTTPPAAASEPAQQNDPHLTETTRRLSMMGLENVQGTQKPTSSMEPEEVEEQEEVMLWRPKRGSIKLPHVELDPPSSGLLEQVSG</sequence>
<reference evidence="2 3" key="1">
    <citation type="journal article" date="2024" name="BMC Genomics">
        <title>Genome assembly of redclaw crayfish (Cherax quadricarinatus) provides insights into its immune adaptation and hypoxia tolerance.</title>
        <authorList>
            <person name="Liu Z."/>
            <person name="Zheng J."/>
            <person name="Li H."/>
            <person name="Fang K."/>
            <person name="Wang S."/>
            <person name="He J."/>
            <person name="Zhou D."/>
            <person name="Weng S."/>
            <person name="Chi M."/>
            <person name="Gu Z."/>
            <person name="He J."/>
            <person name="Li F."/>
            <person name="Wang M."/>
        </authorList>
    </citation>
    <scope>NUCLEOTIDE SEQUENCE [LARGE SCALE GENOMIC DNA]</scope>
    <source>
        <strain evidence="2">ZL_2023a</strain>
    </source>
</reference>
<evidence type="ECO:0000313" key="2">
    <source>
        <dbReference type="EMBL" id="KAK8752056.1"/>
    </source>
</evidence>
<organism evidence="2 3">
    <name type="scientific">Cherax quadricarinatus</name>
    <name type="common">Australian red claw crayfish</name>
    <dbReference type="NCBI Taxonomy" id="27406"/>
    <lineage>
        <taxon>Eukaryota</taxon>
        <taxon>Metazoa</taxon>
        <taxon>Ecdysozoa</taxon>
        <taxon>Arthropoda</taxon>
        <taxon>Crustacea</taxon>
        <taxon>Multicrustacea</taxon>
        <taxon>Malacostraca</taxon>
        <taxon>Eumalacostraca</taxon>
        <taxon>Eucarida</taxon>
        <taxon>Decapoda</taxon>
        <taxon>Pleocyemata</taxon>
        <taxon>Astacidea</taxon>
        <taxon>Parastacoidea</taxon>
        <taxon>Parastacidae</taxon>
        <taxon>Cherax</taxon>
    </lineage>
</organism>
<evidence type="ECO:0000313" key="3">
    <source>
        <dbReference type="Proteomes" id="UP001445076"/>
    </source>
</evidence>
<feature type="region of interest" description="Disordered" evidence="1">
    <location>
        <begin position="56"/>
        <end position="152"/>
    </location>
</feature>
<dbReference type="EMBL" id="JARKIK010000005">
    <property type="protein sequence ID" value="KAK8752056.1"/>
    <property type="molecule type" value="Genomic_DNA"/>
</dbReference>
<dbReference type="Proteomes" id="UP001445076">
    <property type="component" value="Unassembled WGS sequence"/>
</dbReference>
<name>A0AAW0YKA7_CHEQU</name>
<accession>A0AAW0YKA7</accession>
<gene>
    <name evidence="2" type="ORF">OTU49_011828</name>
</gene>
<comment type="caution">
    <text evidence="2">The sequence shown here is derived from an EMBL/GenBank/DDBJ whole genome shotgun (WGS) entry which is preliminary data.</text>
</comment>
<feature type="compositionally biased region" description="Polar residues" evidence="1">
    <location>
        <begin position="138"/>
        <end position="148"/>
    </location>
</feature>
<proteinExistence type="predicted"/>
<evidence type="ECO:0000256" key="1">
    <source>
        <dbReference type="SAM" id="MobiDB-lite"/>
    </source>
</evidence>
<dbReference type="AlphaFoldDB" id="A0AAW0YKA7"/>
<keyword evidence="3" id="KW-1185">Reference proteome</keyword>
<protein>
    <submittedName>
        <fullName evidence="2">Uncharacterized protein</fullName>
    </submittedName>
</protein>
<feature type="region of interest" description="Disordered" evidence="1">
    <location>
        <begin position="170"/>
        <end position="189"/>
    </location>
</feature>
<feature type="non-terminal residue" evidence="2">
    <location>
        <position position="1"/>
    </location>
</feature>